<dbReference type="RefSeq" id="WP_188788760.1">
    <property type="nucleotide sequence ID" value="NZ_BMJV01000001.1"/>
</dbReference>
<dbReference type="Pfam" id="PF17784">
    <property type="entry name" value="Sulfotransfer_4"/>
    <property type="match status" value="1"/>
</dbReference>
<organism evidence="1 2">
    <name type="scientific">Salipiger pallidus</name>
    <dbReference type="NCBI Taxonomy" id="1775170"/>
    <lineage>
        <taxon>Bacteria</taxon>
        <taxon>Pseudomonadati</taxon>
        <taxon>Pseudomonadota</taxon>
        <taxon>Alphaproteobacteria</taxon>
        <taxon>Rhodobacterales</taxon>
        <taxon>Roseobacteraceae</taxon>
        <taxon>Salipiger</taxon>
    </lineage>
</organism>
<reference evidence="1" key="1">
    <citation type="journal article" date="2014" name="Int. J. Syst. Evol. Microbiol.">
        <title>Complete genome sequence of Corynebacterium casei LMG S-19264T (=DSM 44701T), isolated from a smear-ripened cheese.</title>
        <authorList>
            <consortium name="US DOE Joint Genome Institute (JGI-PGF)"/>
            <person name="Walter F."/>
            <person name="Albersmeier A."/>
            <person name="Kalinowski J."/>
            <person name="Ruckert C."/>
        </authorList>
    </citation>
    <scope>NUCLEOTIDE SEQUENCE</scope>
    <source>
        <strain evidence="1">CGMCC 1.15762</strain>
    </source>
</reference>
<dbReference type="Proteomes" id="UP000617145">
    <property type="component" value="Unassembled WGS sequence"/>
</dbReference>
<sequence length="189" mass="21528">MAYKGLSIAKRLIQSALRPLGYKFVQAEAYEARMGALPRTNTGFSKLLCIGFNKTATTTLKQVLCDRGGGCPSSWNRKRSSNWCRTTAPTPAGVTSAMISTPSRTCRFHKARFMWPAMRRSPGARFILTVRDPEAWLDSYIHFCRGQFGLEDVQRSNQAVFADLLLYLRKGYVHEVFLRLLWKIRRASR</sequence>
<evidence type="ECO:0000313" key="2">
    <source>
        <dbReference type="Proteomes" id="UP000617145"/>
    </source>
</evidence>
<protein>
    <recommendedName>
        <fullName evidence="3">Sulfotransferase family protein</fullName>
    </recommendedName>
</protein>
<dbReference type="InterPro" id="IPR027417">
    <property type="entry name" value="P-loop_NTPase"/>
</dbReference>
<name>A0A8J2ZHE5_9RHOB</name>
<comment type="caution">
    <text evidence="1">The sequence shown here is derived from an EMBL/GenBank/DDBJ whole genome shotgun (WGS) entry which is preliminary data.</text>
</comment>
<dbReference type="InterPro" id="IPR040632">
    <property type="entry name" value="Sulfotransfer_4"/>
</dbReference>
<dbReference type="Gene3D" id="3.40.50.300">
    <property type="entry name" value="P-loop containing nucleotide triphosphate hydrolases"/>
    <property type="match status" value="1"/>
</dbReference>
<evidence type="ECO:0008006" key="3">
    <source>
        <dbReference type="Google" id="ProtNLM"/>
    </source>
</evidence>
<proteinExistence type="predicted"/>
<reference evidence="1" key="2">
    <citation type="submission" date="2020-09" db="EMBL/GenBank/DDBJ databases">
        <authorList>
            <person name="Sun Q."/>
            <person name="Zhou Y."/>
        </authorList>
    </citation>
    <scope>NUCLEOTIDE SEQUENCE</scope>
    <source>
        <strain evidence="1">CGMCC 1.15762</strain>
    </source>
</reference>
<accession>A0A8J2ZHE5</accession>
<dbReference type="SUPFAM" id="SSF52540">
    <property type="entry name" value="P-loop containing nucleoside triphosphate hydrolases"/>
    <property type="match status" value="1"/>
</dbReference>
<dbReference type="EMBL" id="BMJV01000001">
    <property type="protein sequence ID" value="GGG63043.1"/>
    <property type="molecule type" value="Genomic_DNA"/>
</dbReference>
<gene>
    <name evidence="1" type="ORF">GCM10011415_06810</name>
</gene>
<dbReference type="AlphaFoldDB" id="A0A8J2ZHE5"/>
<keyword evidence="2" id="KW-1185">Reference proteome</keyword>
<evidence type="ECO:0000313" key="1">
    <source>
        <dbReference type="EMBL" id="GGG63043.1"/>
    </source>
</evidence>